<keyword evidence="10" id="KW-1185">Reference proteome</keyword>
<proteinExistence type="inferred from homology"/>
<comment type="caution">
    <text evidence="9">The sequence shown here is derived from an EMBL/GenBank/DDBJ whole genome shotgun (WGS) entry which is preliminary data.</text>
</comment>
<dbReference type="STRING" id="2018661.A0A2A2JNA5"/>
<sequence>MLMPRGNAPSRIASKYSNFHGQGTLLSGELPAEEKISFPTVAKAIESAKLDDRFAGLKPIVRQVGRVHFDRPKEEIRMLREIMDEMKKNGFTLPSPIQAQMWPLLMNGQDTIGISQTGSGKTLAFLLPAFLHIDAQYAPGEKKPCPSVLVLSPTRELAQQIESEVQKYSYNNYRSVCLYGGAAREDQIAVCRAGVEIVIATPGRLADLANVGVIDLNRVTYVVLDEADRMLDMGFEPSIRRILFEIRPDRIVALTSATWPEAVRTLARSYTKEAVMCVIGSLDLTACAKVRQTIEEVRPENRFNRTMEIVDCLSNMFQDNFKVIIFVKSKVLADHLSSDLVLKGIDAQGLHGGRSQSDRENSLAQLRDGTIRILIATDLASRGIDVPDITHVINYDFPGDIEEYVHRVGRTGRAGRTGEAISFVSWSDRMHFTPLISILEKSEQEVPYWLREYANRYEYRKANGQEQPRKFFRRNNKDNFQTNY</sequence>
<evidence type="ECO:0000256" key="6">
    <source>
        <dbReference type="RuleBase" id="RU000492"/>
    </source>
</evidence>
<dbReference type="OrthoDB" id="196131at2759"/>
<dbReference type="InterPro" id="IPR014001">
    <property type="entry name" value="Helicase_ATP-bd"/>
</dbReference>
<accession>A0A2A2JNA5</accession>
<keyword evidence="2 6" id="KW-0547">Nucleotide-binding</keyword>
<dbReference type="Proteomes" id="UP000218231">
    <property type="component" value="Unassembled WGS sequence"/>
</dbReference>
<keyword evidence="4 6" id="KW-0347">Helicase</keyword>
<dbReference type="InterPro" id="IPR000629">
    <property type="entry name" value="RNA-helicase_DEAD-box_CS"/>
</dbReference>
<gene>
    <name evidence="9" type="ORF">WR25_03881</name>
</gene>
<evidence type="ECO:0000256" key="4">
    <source>
        <dbReference type="ARBA" id="ARBA00022806"/>
    </source>
</evidence>
<dbReference type="GO" id="GO:0043186">
    <property type="term" value="C:P granule"/>
    <property type="evidence" value="ECO:0007669"/>
    <property type="project" value="UniProtKB-ARBA"/>
</dbReference>
<dbReference type="InterPro" id="IPR001650">
    <property type="entry name" value="Helicase_C-like"/>
</dbReference>
<evidence type="ECO:0000313" key="10">
    <source>
        <dbReference type="Proteomes" id="UP000218231"/>
    </source>
</evidence>
<dbReference type="Gene3D" id="3.40.50.300">
    <property type="entry name" value="P-loop containing nucleotide triphosphate hydrolases"/>
    <property type="match status" value="2"/>
</dbReference>
<dbReference type="SMART" id="SM00490">
    <property type="entry name" value="HELICc"/>
    <property type="match status" value="1"/>
</dbReference>
<dbReference type="AlphaFoldDB" id="A0A2A2JNA5"/>
<dbReference type="Pfam" id="PF00270">
    <property type="entry name" value="DEAD"/>
    <property type="match status" value="1"/>
</dbReference>
<dbReference type="PANTHER" id="PTHR47958">
    <property type="entry name" value="ATP-DEPENDENT RNA HELICASE DBP3"/>
    <property type="match status" value="1"/>
</dbReference>
<dbReference type="CDD" id="cd18787">
    <property type="entry name" value="SF2_C_DEAD"/>
    <property type="match status" value="1"/>
</dbReference>
<dbReference type="GO" id="GO:0016787">
    <property type="term" value="F:hydrolase activity"/>
    <property type="evidence" value="ECO:0007669"/>
    <property type="project" value="UniProtKB-KW"/>
</dbReference>
<keyword evidence="5 6" id="KW-0067">ATP-binding</keyword>
<protein>
    <recommendedName>
        <fullName evidence="1">RNA helicase</fullName>
        <ecNumber evidence="1">3.6.4.13</ecNumber>
    </recommendedName>
</protein>
<comment type="similarity">
    <text evidence="6">Belongs to the DEAD box helicase family.</text>
</comment>
<name>A0A2A2JNA5_9BILA</name>
<evidence type="ECO:0000256" key="5">
    <source>
        <dbReference type="ARBA" id="ARBA00022840"/>
    </source>
</evidence>
<evidence type="ECO:0000259" key="8">
    <source>
        <dbReference type="PROSITE" id="PS51194"/>
    </source>
</evidence>
<dbReference type="PROSITE" id="PS51192">
    <property type="entry name" value="HELICASE_ATP_BIND_1"/>
    <property type="match status" value="1"/>
</dbReference>
<keyword evidence="3 6" id="KW-0378">Hydrolase</keyword>
<dbReference type="GO" id="GO:0005524">
    <property type="term" value="F:ATP binding"/>
    <property type="evidence" value="ECO:0007669"/>
    <property type="project" value="UniProtKB-KW"/>
</dbReference>
<dbReference type="EMBL" id="LIAE01010337">
    <property type="protein sequence ID" value="PAV62989.1"/>
    <property type="molecule type" value="Genomic_DNA"/>
</dbReference>
<dbReference type="InterPro" id="IPR027417">
    <property type="entry name" value="P-loop_NTPase"/>
</dbReference>
<evidence type="ECO:0000256" key="1">
    <source>
        <dbReference type="ARBA" id="ARBA00012552"/>
    </source>
</evidence>
<dbReference type="InterPro" id="IPR011545">
    <property type="entry name" value="DEAD/DEAH_box_helicase_dom"/>
</dbReference>
<dbReference type="PROSITE" id="PS51194">
    <property type="entry name" value="HELICASE_CTER"/>
    <property type="match status" value="1"/>
</dbReference>
<dbReference type="GO" id="GO:0003676">
    <property type="term" value="F:nucleic acid binding"/>
    <property type="evidence" value="ECO:0007669"/>
    <property type="project" value="InterPro"/>
</dbReference>
<organism evidence="9 10">
    <name type="scientific">Diploscapter pachys</name>
    <dbReference type="NCBI Taxonomy" id="2018661"/>
    <lineage>
        <taxon>Eukaryota</taxon>
        <taxon>Metazoa</taxon>
        <taxon>Ecdysozoa</taxon>
        <taxon>Nematoda</taxon>
        <taxon>Chromadorea</taxon>
        <taxon>Rhabditida</taxon>
        <taxon>Rhabditina</taxon>
        <taxon>Rhabditomorpha</taxon>
        <taxon>Rhabditoidea</taxon>
        <taxon>Rhabditidae</taxon>
        <taxon>Diploscapter</taxon>
    </lineage>
</organism>
<dbReference type="EC" id="3.6.4.13" evidence="1"/>
<dbReference type="GO" id="GO:0003724">
    <property type="term" value="F:RNA helicase activity"/>
    <property type="evidence" value="ECO:0007669"/>
    <property type="project" value="UniProtKB-EC"/>
</dbReference>
<evidence type="ECO:0000313" key="9">
    <source>
        <dbReference type="EMBL" id="PAV62989.1"/>
    </source>
</evidence>
<feature type="domain" description="Helicase C-terminal" evidence="8">
    <location>
        <begin position="289"/>
        <end position="454"/>
    </location>
</feature>
<dbReference type="SMART" id="SM00487">
    <property type="entry name" value="DEXDc"/>
    <property type="match status" value="1"/>
</dbReference>
<evidence type="ECO:0000256" key="3">
    <source>
        <dbReference type="ARBA" id="ARBA00022801"/>
    </source>
</evidence>
<dbReference type="PROSITE" id="PS00039">
    <property type="entry name" value="DEAD_ATP_HELICASE"/>
    <property type="match status" value="1"/>
</dbReference>
<evidence type="ECO:0000256" key="2">
    <source>
        <dbReference type="ARBA" id="ARBA00022741"/>
    </source>
</evidence>
<reference evidence="9 10" key="1">
    <citation type="journal article" date="2017" name="Curr. Biol.">
        <title>Genome architecture and evolution of a unichromosomal asexual nematode.</title>
        <authorList>
            <person name="Fradin H."/>
            <person name="Zegar C."/>
            <person name="Gutwein M."/>
            <person name="Lucas J."/>
            <person name="Kovtun M."/>
            <person name="Corcoran D."/>
            <person name="Baugh L.R."/>
            <person name="Kiontke K."/>
            <person name="Gunsalus K."/>
            <person name="Fitch D.H."/>
            <person name="Piano F."/>
        </authorList>
    </citation>
    <scope>NUCLEOTIDE SEQUENCE [LARGE SCALE GENOMIC DNA]</scope>
    <source>
        <strain evidence="9">PF1309</strain>
    </source>
</reference>
<evidence type="ECO:0000259" key="7">
    <source>
        <dbReference type="PROSITE" id="PS51192"/>
    </source>
</evidence>
<dbReference type="SUPFAM" id="SSF52540">
    <property type="entry name" value="P-loop containing nucleoside triphosphate hydrolases"/>
    <property type="match status" value="1"/>
</dbReference>
<feature type="domain" description="Helicase ATP-binding" evidence="7">
    <location>
        <begin position="102"/>
        <end position="277"/>
    </location>
</feature>
<dbReference type="Pfam" id="PF00271">
    <property type="entry name" value="Helicase_C"/>
    <property type="match status" value="1"/>
</dbReference>